<feature type="non-terminal residue" evidence="1">
    <location>
        <position position="383"/>
    </location>
</feature>
<comment type="caution">
    <text evidence="1">The sequence shown here is derived from an EMBL/GenBank/DDBJ whole genome shotgun (WGS) entry which is preliminary data.</text>
</comment>
<proteinExistence type="predicted"/>
<organism evidence="1 2">
    <name type="scientific">Bonamia ostreae</name>
    <dbReference type="NCBI Taxonomy" id="126728"/>
    <lineage>
        <taxon>Eukaryota</taxon>
        <taxon>Sar</taxon>
        <taxon>Rhizaria</taxon>
        <taxon>Endomyxa</taxon>
        <taxon>Ascetosporea</taxon>
        <taxon>Haplosporida</taxon>
        <taxon>Bonamia</taxon>
    </lineage>
</organism>
<evidence type="ECO:0000313" key="1">
    <source>
        <dbReference type="EMBL" id="MES1920865.1"/>
    </source>
</evidence>
<dbReference type="EMBL" id="JBDODL010000918">
    <property type="protein sequence ID" value="MES1920865.1"/>
    <property type="molecule type" value="Genomic_DNA"/>
</dbReference>
<reference evidence="1 2" key="1">
    <citation type="journal article" date="2024" name="BMC Biol.">
        <title>Comparative genomics of Ascetosporea gives new insight into the evolutionary basis for animal parasitism in Rhizaria.</title>
        <authorList>
            <person name="Hiltunen Thoren M."/>
            <person name="Onut-Brannstrom I."/>
            <person name="Alfjorden A."/>
            <person name="Peckova H."/>
            <person name="Swords F."/>
            <person name="Hooper C."/>
            <person name="Holzer A.S."/>
            <person name="Bass D."/>
            <person name="Burki F."/>
        </authorList>
    </citation>
    <scope>NUCLEOTIDE SEQUENCE [LARGE SCALE GENOMIC DNA]</scope>
    <source>
        <strain evidence="1">20-A016</strain>
    </source>
</reference>
<accession>A0ABV2AMF8</accession>
<gene>
    <name evidence="1" type="ORF">MHBO_002487</name>
</gene>
<protein>
    <submittedName>
        <fullName evidence="1">Uncharacterized protein</fullName>
    </submittedName>
</protein>
<name>A0ABV2AMF8_9EUKA</name>
<sequence>MFEKIDIDQSTSMKNREIYDFRIDESDDLQNESFEEDIKLKIKDEQTPEVKEKQSETFKDIKKSIEELKFGQNEVITENNKEIEKIEDELNKNFNNKNGILENETSLNKTYEIYQLLNERIMALSYCLHLKIPLIEKCADKLTKIRKENFEKTDLKSFEEKCKLVKIEANNIFADTDDDIFDLNEFIKLLILAKNLDFDMYKKNYITESIPTLIIPLVGHFFLNIDFKDENTKQILQNFTTNLAKLDNFPKIDQTESVLKKICEFVIFPFFKEISEFEWNIFSLSNTIEILNIFDIIRSSLLKTPISSSKLHIFIISKIEKSLNTFYKKLDKFDQFCESVKKMKNYFIVEKDKNKELTELINKFFEKFETSEMDLNENIKIRE</sequence>
<evidence type="ECO:0000313" key="2">
    <source>
        <dbReference type="Proteomes" id="UP001439008"/>
    </source>
</evidence>
<keyword evidence="2" id="KW-1185">Reference proteome</keyword>
<dbReference type="Proteomes" id="UP001439008">
    <property type="component" value="Unassembled WGS sequence"/>
</dbReference>